<evidence type="ECO:0000313" key="10">
    <source>
        <dbReference type="EMBL" id="EDV29425.1"/>
    </source>
</evidence>
<comment type="subcellular location">
    <subcellularLocation>
        <location evidence="1 6 7">Nucleus</location>
    </subcellularLocation>
</comment>
<name>B3RKR1_TRIAD</name>
<dbReference type="CDD" id="cd00086">
    <property type="entry name" value="homeodomain"/>
    <property type="match status" value="1"/>
</dbReference>
<sequence length="60" mass="7578">KRRHRTIFTDEQIAELEKLYEQTQYPDVTMRERIAQKIDLKEERVEVWFKNRRAKSRKER</sequence>
<evidence type="ECO:0000256" key="1">
    <source>
        <dbReference type="ARBA" id="ARBA00004123"/>
    </source>
</evidence>
<organism evidence="11">
    <name type="scientific">Trichoplax adhaerens</name>
    <name type="common">Trichoplax reptans</name>
    <dbReference type="NCBI Taxonomy" id="10228"/>
    <lineage>
        <taxon>Eukaryota</taxon>
        <taxon>Metazoa</taxon>
        <taxon>Placozoa</taxon>
        <taxon>Uniplacotomia</taxon>
        <taxon>Trichoplacea</taxon>
        <taxon>Trichoplacidae</taxon>
        <taxon>Trichoplax</taxon>
    </lineage>
</organism>
<evidence type="ECO:0000256" key="3">
    <source>
        <dbReference type="ARBA" id="ARBA00023125"/>
    </source>
</evidence>
<evidence type="ECO:0000256" key="5">
    <source>
        <dbReference type="ARBA" id="ARBA00023242"/>
    </source>
</evidence>
<dbReference type="CTD" id="6749041"/>
<dbReference type="FunFam" id="1.10.10.60:FF:000679">
    <property type="entry name" value="Homeobox protein aristaless"/>
    <property type="match status" value="1"/>
</dbReference>
<dbReference type="EMBL" id="EU700391">
    <property type="protein sequence ID" value="ACH57168.1"/>
    <property type="molecule type" value="mRNA"/>
</dbReference>
<feature type="DNA-binding region" description="Homeobox" evidence="6">
    <location>
        <begin position="3"/>
        <end position="60"/>
    </location>
</feature>
<dbReference type="OrthoDB" id="6159439at2759"/>
<dbReference type="PANTHER" id="PTHR46643:SF1">
    <property type="entry name" value="HOMEOBOX PROTEIN GOOSECOID-2"/>
    <property type="match status" value="1"/>
</dbReference>
<dbReference type="InterPro" id="IPR009057">
    <property type="entry name" value="Homeodomain-like_sf"/>
</dbReference>
<comment type="similarity">
    <text evidence="2">Belongs to the paired homeobox family. Bicoid subfamily.</text>
</comment>
<evidence type="ECO:0000259" key="8">
    <source>
        <dbReference type="PROSITE" id="PS50071"/>
    </source>
</evidence>
<evidence type="ECO:0000313" key="11">
    <source>
        <dbReference type="Proteomes" id="UP000009022"/>
    </source>
</evidence>
<dbReference type="RefSeq" id="XP_002108627.1">
    <property type="nucleotide sequence ID" value="XM_002108591.1"/>
</dbReference>
<reference evidence="10 11" key="1">
    <citation type="journal article" date="2008" name="Nature">
        <title>The Trichoplax genome and the nature of placozoans.</title>
        <authorList>
            <person name="Srivastava M."/>
            <person name="Begovic E."/>
            <person name="Chapman J."/>
            <person name="Putnam N.H."/>
            <person name="Hellsten U."/>
            <person name="Kawashima T."/>
            <person name="Kuo A."/>
            <person name="Mitros T."/>
            <person name="Salamov A."/>
            <person name="Carpenter M.L."/>
            <person name="Signorovitch A.Y."/>
            <person name="Moreno M.A."/>
            <person name="Kamm K."/>
            <person name="Grimwood J."/>
            <person name="Schmutz J."/>
            <person name="Shapiro H."/>
            <person name="Grigoriev I.V."/>
            <person name="Buss L.W."/>
            <person name="Schierwater B."/>
            <person name="Dellaporta S.L."/>
            <person name="Rokhsar D.S."/>
        </authorList>
    </citation>
    <scope>NUCLEOTIDE SEQUENCE [LARGE SCALE GENOMIC DNA]</scope>
    <source>
        <strain evidence="10 11">Grell-BS-1999</strain>
    </source>
</reference>
<dbReference type="SUPFAM" id="SSF46689">
    <property type="entry name" value="Homeodomain-like"/>
    <property type="match status" value="1"/>
</dbReference>
<keyword evidence="5 6" id="KW-0539">Nucleus</keyword>
<dbReference type="SMART" id="SM00389">
    <property type="entry name" value="HOX"/>
    <property type="match status" value="1"/>
</dbReference>
<dbReference type="EMBL" id="DS985241">
    <property type="protein sequence ID" value="EDV29425.1"/>
    <property type="molecule type" value="Genomic_DNA"/>
</dbReference>
<accession>B3RKR1</accession>
<dbReference type="GO" id="GO:0003677">
    <property type="term" value="F:DNA binding"/>
    <property type="evidence" value="ECO:0007669"/>
    <property type="project" value="UniProtKB-UniRule"/>
</dbReference>
<reference evidence="9" key="2">
    <citation type="journal article" date="2008" name="PLoS ONE">
        <title>The early ANTP gene repertoire: insights from the placozoan genome.</title>
        <authorList>
            <person name="Schierwater B."/>
            <person name="Kamm K."/>
            <person name="Srivastava M."/>
            <person name="Rokhsar D."/>
            <person name="Rosengarten R.D."/>
            <person name="Dellaporta S.L."/>
        </authorList>
    </citation>
    <scope>NUCLEOTIDE SEQUENCE</scope>
</reference>
<dbReference type="OMA" id="LYEQTQY"/>
<keyword evidence="11" id="KW-1185">Reference proteome</keyword>
<feature type="domain" description="Homeobox" evidence="8">
    <location>
        <begin position="1"/>
        <end position="59"/>
    </location>
</feature>
<keyword evidence="4 6" id="KW-0371">Homeobox</keyword>
<dbReference type="InterPro" id="IPR001356">
    <property type="entry name" value="HD"/>
</dbReference>
<dbReference type="Gene3D" id="1.10.10.60">
    <property type="entry name" value="Homeodomain-like"/>
    <property type="match status" value="1"/>
</dbReference>
<dbReference type="PANTHER" id="PTHR46643">
    <property type="entry name" value="HOMEOBOX PROTEIN GOOSECOID-RELATED"/>
    <property type="match status" value="1"/>
</dbReference>
<dbReference type="HOGENOM" id="CLU_049543_12_4_1"/>
<feature type="non-terminal residue" evidence="10">
    <location>
        <position position="1"/>
    </location>
</feature>
<dbReference type="KEGG" id="tad:TRIADDRAFT_9391"/>
<dbReference type="PROSITE" id="PS00027">
    <property type="entry name" value="HOMEOBOX_1"/>
    <property type="match status" value="1"/>
</dbReference>
<dbReference type="InterPro" id="IPR051440">
    <property type="entry name" value="Goosecoid-like_HB"/>
</dbReference>
<gene>
    <name evidence="10" type="ORF">TRIADDRAFT_9391</name>
</gene>
<dbReference type="InParanoid" id="B3RKR1"/>
<dbReference type="InterPro" id="IPR017970">
    <property type="entry name" value="Homeobox_CS"/>
</dbReference>
<evidence type="ECO:0000256" key="2">
    <source>
        <dbReference type="ARBA" id="ARBA00006503"/>
    </source>
</evidence>
<feature type="non-terminal residue" evidence="10">
    <location>
        <position position="60"/>
    </location>
</feature>
<evidence type="ECO:0000256" key="4">
    <source>
        <dbReference type="ARBA" id="ARBA00023155"/>
    </source>
</evidence>
<keyword evidence="3 6" id="KW-0238">DNA-binding</keyword>
<dbReference type="PROSITE" id="PS50071">
    <property type="entry name" value="HOMEOBOX_2"/>
    <property type="match status" value="1"/>
</dbReference>
<dbReference type="GO" id="GO:0000981">
    <property type="term" value="F:DNA-binding transcription factor activity, RNA polymerase II-specific"/>
    <property type="evidence" value="ECO:0007669"/>
    <property type="project" value="InterPro"/>
</dbReference>
<evidence type="ECO:0000256" key="6">
    <source>
        <dbReference type="PROSITE-ProRule" id="PRU00108"/>
    </source>
</evidence>
<dbReference type="GO" id="GO:0005634">
    <property type="term" value="C:nucleus"/>
    <property type="evidence" value="ECO:0007669"/>
    <property type="project" value="UniProtKB-SubCell"/>
</dbReference>
<dbReference type="AlphaFoldDB" id="B3RKR1"/>
<dbReference type="GeneID" id="6749041"/>
<evidence type="ECO:0000256" key="7">
    <source>
        <dbReference type="RuleBase" id="RU000682"/>
    </source>
</evidence>
<dbReference type="eggNOG" id="KOG0490">
    <property type="taxonomic scope" value="Eukaryota"/>
</dbReference>
<dbReference type="Pfam" id="PF00046">
    <property type="entry name" value="Homeodomain"/>
    <property type="match status" value="1"/>
</dbReference>
<dbReference type="Proteomes" id="UP000009022">
    <property type="component" value="Unassembled WGS sequence"/>
</dbReference>
<protein>
    <submittedName>
        <fullName evidence="9">Gsc</fullName>
    </submittedName>
</protein>
<dbReference type="STRING" id="10228.B3RKR1"/>
<proteinExistence type="evidence at transcript level"/>
<evidence type="ECO:0000313" key="9">
    <source>
        <dbReference type="EMBL" id="ACH57168.1"/>
    </source>
</evidence>